<dbReference type="PROSITE" id="PS50850">
    <property type="entry name" value="MFS"/>
    <property type="match status" value="1"/>
</dbReference>
<evidence type="ECO:0000256" key="1">
    <source>
        <dbReference type="ARBA" id="ARBA00004651"/>
    </source>
</evidence>
<evidence type="ECO:0000256" key="4">
    <source>
        <dbReference type="ARBA" id="ARBA00022692"/>
    </source>
</evidence>
<keyword evidence="3" id="KW-1003">Cell membrane</keyword>
<organism evidence="9 10">
    <name type="scientific">Anoxybacter fermentans</name>
    <dbReference type="NCBI Taxonomy" id="1323375"/>
    <lineage>
        <taxon>Bacteria</taxon>
        <taxon>Bacillati</taxon>
        <taxon>Bacillota</taxon>
        <taxon>Clostridia</taxon>
        <taxon>Halanaerobiales</taxon>
        <taxon>Anoxybacter</taxon>
    </lineage>
</organism>
<feature type="domain" description="Major facilitator superfamily (MFS) profile" evidence="8">
    <location>
        <begin position="226"/>
        <end position="419"/>
    </location>
</feature>
<feature type="transmembrane region" description="Helical" evidence="7">
    <location>
        <begin position="381"/>
        <end position="401"/>
    </location>
</feature>
<protein>
    <recommendedName>
        <fullName evidence="8">Major facilitator superfamily (MFS) profile domain-containing protein</fullName>
    </recommendedName>
</protein>
<keyword evidence="4 7" id="KW-0812">Transmembrane</keyword>
<evidence type="ECO:0000256" key="2">
    <source>
        <dbReference type="ARBA" id="ARBA00022448"/>
    </source>
</evidence>
<feature type="transmembrane region" description="Helical" evidence="7">
    <location>
        <begin position="317"/>
        <end position="339"/>
    </location>
</feature>
<dbReference type="InterPro" id="IPR022324">
    <property type="entry name" value="Bacilysin_exporter_BacE_put"/>
</dbReference>
<reference evidence="9 10" key="1">
    <citation type="submission" date="2016-07" db="EMBL/GenBank/DDBJ databases">
        <title>Genome and transcriptome analysis of iron-reducing fermentative bacteria Anoxybacter fermentans.</title>
        <authorList>
            <person name="Zeng X."/>
            <person name="Shao Z."/>
        </authorList>
    </citation>
    <scope>NUCLEOTIDE SEQUENCE [LARGE SCALE GENOMIC DNA]</scope>
    <source>
        <strain evidence="9 10">DY22613</strain>
    </source>
</reference>
<dbReference type="SUPFAM" id="SSF103473">
    <property type="entry name" value="MFS general substrate transporter"/>
    <property type="match status" value="1"/>
</dbReference>
<dbReference type="Proteomes" id="UP000267250">
    <property type="component" value="Chromosome"/>
</dbReference>
<feature type="transmembrane region" description="Helical" evidence="7">
    <location>
        <begin position="292"/>
        <end position="311"/>
    </location>
</feature>
<feature type="transmembrane region" description="Helical" evidence="7">
    <location>
        <begin position="351"/>
        <end position="375"/>
    </location>
</feature>
<feature type="transmembrane region" description="Helical" evidence="7">
    <location>
        <begin position="226"/>
        <end position="251"/>
    </location>
</feature>
<evidence type="ECO:0000313" key="10">
    <source>
        <dbReference type="Proteomes" id="UP000267250"/>
    </source>
</evidence>
<feature type="transmembrane region" description="Helical" evidence="7">
    <location>
        <begin position="145"/>
        <end position="166"/>
    </location>
</feature>
<sequence>MKNNWRDFKELFKNIDFLKLWIAQVLSLIGDYIYSVNLYIWIYKLTGSALALSSSIFFQTVPRLIMAPIAGIIIDRFNRKKILILSDILRGIIICLFIFVKSKEQLLLVYLVVIINAVISRIAIPARSTILPIILEKDKLIKANSLYNFTESATLIVGPILGGILSILNFNIIVFINTVSFFLSALLINNIGISNDVVSTKTLNEKSGSFWSELGYVKKLFKKNPLFMGLLSVTVLSALGQGGINILYYPFLLDVVKVSNTQFGLTLSFFGLGSIIGSMLTGFYADISKARWVIGGGVLVSGISVILYNTFPNLYMVIFTTLIEGIAIAGVFILIPSIVQTYFKKGNQGKVFGLLDAFESGSMLFSMGLSGIIVSLFGIRVVLYVLAGLFLFAGIIGTILLKPEQEFFDEGEVMNFDCL</sequence>
<dbReference type="InterPro" id="IPR011701">
    <property type="entry name" value="MFS"/>
</dbReference>
<keyword evidence="2" id="KW-0813">Transport</keyword>
<evidence type="ECO:0000256" key="5">
    <source>
        <dbReference type="ARBA" id="ARBA00022989"/>
    </source>
</evidence>
<feature type="transmembrane region" description="Helical" evidence="7">
    <location>
        <begin position="48"/>
        <end position="70"/>
    </location>
</feature>
<evidence type="ECO:0000256" key="6">
    <source>
        <dbReference type="ARBA" id="ARBA00023136"/>
    </source>
</evidence>
<accession>A0A3Q9HNE7</accession>
<dbReference type="CDD" id="cd06173">
    <property type="entry name" value="MFS_MefA_like"/>
    <property type="match status" value="1"/>
</dbReference>
<dbReference type="RefSeq" id="WP_127015334.1">
    <property type="nucleotide sequence ID" value="NZ_CP016379.1"/>
</dbReference>
<keyword evidence="6 7" id="KW-0472">Membrane</keyword>
<dbReference type="GO" id="GO:0022857">
    <property type="term" value="F:transmembrane transporter activity"/>
    <property type="evidence" value="ECO:0007669"/>
    <property type="project" value="InterPro"/>
</dbReference>
<dbReference type="PANTHER" id="PTHR43266">
    <property type="entry name" value="MACROLIDE-EFFLUX PROTEIN"/>
    <property type="match status" value="1"/>
</dbReference>
<feature type="transmembrane region" description="Helical" evidence="7">
    <location>
        <begin position="172"/>
        <end position="193"/>
    </location>
</feature>
<feature type="transmembrane region" description="Helical" evidence="7">
    <location>
        <begin position="82"/>
        <end position="100"/>
    </location>
</feature>
<dbReference type="Gene3D" id="1.20.1250.20">
    <property type="entry name" value="MFS general substrate transporter like domains"/>
    <property type="match status" value="2"/>
</dbReference>
<keyword evidence="10" id="KW-1185">Reference proteome</keyword>
<dbReference type="InterPro" id="IPR036259">
    <property type="entry name" value="MFS_trans_sf"/>
</dbReference>
<name>A0A3Q9HNE7_9FIRM</name>
<dbReference type="OrthoDB" id="9775268at2"/>
<gene>
    <name evidence="9" type="ORF">BBF96_00425</name>
</gene>
<evidence type="ECO:0000259" key="8">
    <source>
        <dbReference type="PROSITE" id="PS50850"/>
    </source>
</evidence>
<dbReference type="AlphaFoldDB" id="A0A3Q9HNE7"/>
<proteinExistence type="predicted"/>
<dbReference type="KEGG" id="aft:BBF96_00425"/>
<feature type="transmembrane region" description="Helical" evidence="7">
    <location>
        <begin position="20"/>
        <end position="42"/>
    </location>
</feature>
<dbReference type="GO" id="GO:0005886">
    <property type="term" value="C:plasma membrane"/>
    <property type="evidence" value="ECO:0007669"/>
    <property type="project" value="UniProtKB-SubCell"/>
</dbReference>
<dbReference type="EMBL" id="CP016379">
    <property type="protein sequence ID" value="AZR72002.1"/>
    <property type="molecule type" value="Genomic_DNA"/>
</dbReference>
<dbReference type="InterPro" id="IPR020846">
    <property type="entry name" value="MFS_dom"/>
</dbReference>
<feature type="transmembrane region" description="Helical" evidence="7">
    <location>
        <begin position="263"/>
        <end position="285"/>
    </location>
</feature>
<dbReference type="Pfam" id="PF07690">
    <property type="entry name" value="MFS_1"/>
    <property type="match status" value="1"/>
</dbReference>
<dbReference type="PRINTS" id="PR01988">
    <property type="entry name" value="EXPORTERBACE"/>
</dbReference>
<keyword evidence="5 7" id="KW-1133">Transmembrane helix</keyword>
<evidence type="ECO:0000256" key="3">
    <source>
        <dbReference type="ARBA" id="ARBA00022475"/>
    </source>
</evidence>
<dbReference type="PANTHER" id="PTHR43266:SF2">
    <property type="entry name" value="MAJOR FACILITATOR SUPERFAMILY (MFS) PROFILE DOMAIN-CONTAINING PROTEIN"/>
    <property type="match status" value="1"/>
</dbReference>
<feature type="transmembrane region" description="Helical" evidence="7">
    <location>
        <begin position="106"/>
        <end position="124"/>
    </location>
</feature>
<evidence type="ECO:0000313" key="9">
    <source>
        <dbReference type="EMBL" id="AZR72002.1"/>
    </source>
</evidence>
<evidence type="ECO:0000256" key="7">
    <source>
        <dbReference type="SAM" id="Phobius"/>
    </source>
</evidence>
<comment type="subcellular location">
    <subcellularLocation>
        <location evidence="1">Cell membrane</location>
        <topology evidence="1">Multi-pass membrane protein</topology>
    </subcellularLocation>
</comment>